<organism evidence="11 12">
    <name type="scientific">Sulfitobacter geojensis</name>
    <dbReference type="NCBI Taxonomy" id="1342299"/>
    <lineage>
        <taxon>Bacteria</taxon>
        <taxon>Pseudomonadati</taxon>
        <taxon>Pseudomonadota</taxon>
        <taxon>Alphaproteobacteria</taxon>
        <taxon>Rhodobacterales</taxon>
        <taxon>Roseobacteraceae</taxon>
        <taxon>Sulfitobacter</taxon>
    </lineage>
</organism>
<evidence type="ECO:0000256" key="3">
    <source>
        <dbReference type="ARBA" id="ARBA00022448"/>
    </source>
</evidence>
<dbReference type="PRINTS" id="PR01490">
    <property type="entry name" value="RTXTOXIND"/>
</dbReference>
<sequence length="396" mass="44157">MSFVNPTTMDAQMSRQMRGPSAVIWLCGGAVLVFLIWAAFAWVDEIVRAEGSMISSSRPQIIQNLEGGILAELAVGEGDIVERGAVLARLHGTQFQSSVDDLRDQISAFEIRRLRLEAELAGQFDFNVPNEWSARTPNIVDSERSLLRARQSDFVSRSDGAKRVLVEAEREANLMNDLLERNIVSLIEATRARKSYADAQIRYDEVTTQTELERAQEYSDVLKELATLRQNLKASTDQLNRTVLVSPMRGIVNNLSVTTIGGVVRPGEEILQIIPLGEELFVEARVKPEDIAGVRPGQDATVKLSAYDYTIFGTLKGKVTLISADTFKDERAREADGNPHYKVTLQVDTEHLTERQASLRIRPGMQASVELHTGAKTVLQYLLKPLYKSKEAFREP</sequence>
<dbReference type="InterPro" id="IPR006144">
    <property type="entry name" value="Secretion_HlyD_CS"/>
</dbReference>
<dbReference type="InterPro" id="IPR058982">
    <property type="entry name" value="Beta-barrel_AprE"/>
</dbReference>
<evidence type="ECO:0000256" key="4">
    <source>
        <dbReference type="ARBA" id="ARBA00022475"/>
    </source>
</evidence>
<dbReference type="RefSeq" id="WP_064223674.1">
    <property type="nucleotide sequence ID" value="NZ_CANKZB010000001.1"/>
</dbReference>
<comment type="similarity">
    <text evidence="2 9">Belongs to the membrane fusion protein (MFP) (TC 8.A.1) family.</text>
</comment>
<dbReference type="InterPro" id="IPR050739">
    <property type="entry name" value="MFP"/>
</dbReference>
<dbReference type="PANTHER" id="PTHR30386">
    <property type="entry name" value="MEMBRANE FUSION SUBUNIT OF EMRAB-TOLC MULTIDRUG EFFLUX PUMP"/>
    <property type="match status" value="1"/>
</dbReference>
<dbReference type="NCBIfam" id="TIGR01843">
    <property type="entry name" value="type_I_hlyD"/>
    <property type="match status" value="1"/>
</dbReference>
<comment type="caution">
    <text evidence="11">The sequence shown here is derived from an EMBL/GenBank/DDBJ whole genome shotgun (WGS) entry which is preliminary data.</text>
</comment>
<dbReference type="EMBL" id="JAFBRM010000001">
    <property type="protein sequence ID" value="MBM1711952.1"/>
    <property type="molecule type" value="Genomic_DNA"/>
</dbReference>
<dbReference type="PROSITE" id="PS00543">
    <property type="entry name" value="HLYD_FAMILY"/>
    <property type="match status" value="1"/>
</dbReference>
<evidence type="ECO:0000256" key="1">
    <source>
        <dbReference type="ARBA" id="ARBA00004377"/>
    </source>
</evidence>
<keyword evidence="4 9" id="KW-1003">Cell membrane</keyword>
<evidence type="ECO:0000256" key="2">
    <source>
        <dbReference type="ARBA" id="ARBA00009477"/>
    </source>
</evidence>
<name>A0AAE2VUV5_9RHOB</name>
<keyword evidence="3 9" id="KW-0813">Transport</keyword>
<protein>
    <recommendedName>
        <fullName evidence="9">Membrane fusion protein (MFP) family protein</fullName>
    </recommendedName>
</protein>
<comment type="subcellular location">
    <subcellularLocation>
        <location evidence="1 9">Cell inner membrane</location>
        <topology evidence="1 9">Single-pass membrane protein</topology>
    </subcellularLocation>
</comment>
<dbReference type="Pfam" id="PF26002">
    <property type="entry name" value="Beta-barrel_AprE"/>
    <property type="match status" value="1"/>
</dbReference>
<evidence type="ECO:0000256" key="8">
    <source>
        <dbReference type="ARBA" id="ARBA00023136"/>
    </source>
</evidence>
<evidence type="ECO:0000256" key="5">
    <source>
        <dbReference type="ARBA" id="ARBA00022519"/>
    </source>
</evidence>
<dbReference type="Proteomes" id="UP000732193">
    <property type="component" value="Unassembled WGS sequence"/>
</dbReference>
<feature type="transmembrane region" description="Helical" evidence="9">
    <location>
        <begin position="22"/>
        <end position="43"/>
    </location>
</feature>
<keyword evidence="6 9" id="KW-0812">Transmembrane</keyword>
<dbReference type="PANTHER" id="PTHR30386:SF26">
    <property type="entry name" value="TRANSPORT PROTEIN COMB"/>
    <property type="match status" value="1"/>
</dbReference>
<keyword evidence="7 9" id="KW-1133">Transmembrane helix</keyword>
<evidence type="ECO:0000259" key="10">
    <source>
        <dbReference type="Pfam" id="PF26002"/>
    </source>
</evidence>
<dbReference type="GO" id="GO:0009306">
    <property type="term" value="P:protein secretion"/>
    <property type="evidence" value="ECO:0007669"/>
    <property type="project" value="InterPro"/>
</dbReference>
<keyword evidence="8 9" id="KW-0472">Membrane</keyword>
<proteinExistence type="inferred from homology"/>
<gene>
    <name evidence="11" type="ORF">JQV55_00080</name>
</gene>
<keyword evidence="12" id="KW-1185">Reference proteome</keyword>
<dbReference type="Gene3D" id="2.40.30.170">
    <property type="match status" value="1"/>
</dbReference>
<evidence type="ECO:0000313" key="11">
    <source>
        <dbReference type="EMBL" id="MBM1711952.1"/>
    </source>
</evidence>
<dbReference type="GO" id="GO:0005886">
    <property type="term" value="C:plasma membrane"/>
    <property type="evidence" value="ECO:0007669"/>
    <property type="project" value="UniProtKB-SubCell"/>
</dbReference>
<evidence type="ECO:0000313" key="12">
    <source>
        <dbReference type="Proteomes" id="UP000732193"/>
    </source>
</evidence>
<dbReference type="InterPro" id="IPR010129">
    <property type="entry name" value="T1SS_HlyD"/>
</dbReference>
<keyword evidence="5 9" id="KW-0997">Cell inner membrane</keyword>
<evidence type="ECO:0000256" key="7">
    <source>
        <dbReference type="ARBA" id="ARBA00022989"/>
    </source>
</evidence>
<accession>A0AAE2VUV5</accession>
<feature type="domain" description="AprE-like beta-barrel" evidence="10">
    <location>
        <begin position="280"/>
        <end position="374"/>
    </location>
</feature>
<reference evidence="11 12" key="1">
    <citation type="submission" date="2021-01" db="EMBL/GenBank/DDBJ databases">
        <title>Diatom-associated Roseobacters Show Island Model of Population Structure.</title>
        <authorList>
            <person name="Qu L."/>
            <person name="Feng X."/>
            <person name="Chen Y."/>
            <person name="Li L."/>
            <person name="Wang X."/>
            <person name="Hu Z."/>
            <person name="Wang H."/>
            <person name="Luo H."/>
        </authorList>
    </citation>
    <scope>NUCLEOTIDE SEQUENCE [LARGE SCALE GENOMIC DNA]</scope>
    <source>
        <strain evidence="11 12">TR60-84</strain>
    </source>
</reference>
<evidence type="ECO:0000256" key="6">
    <source>
        <dbReference type="ARBA" id="ARBA00022692"/>
    </source>
</evidence>
<evidence type="ECO:0000256" key="9">
    <source>
        <dbReference type="RuleBase" id="RU365093"/>
    </source>
</evidence>
<dbReference type="AlphaFoldDB" id="A0AAE2VUV5"/>